<dbReference type="Gramene" id="ONIVA08G26500.1">
    <property type="protein sequence ID" value="ONIVA08G26500.1"/>
    <property type="gene ID" value="ONIVA08G26500"/>
</dbReference>
<name>A0A0E0IFR6_ORYNI</name>
<protein>
    <submittedName>
        <fullName evidence="2">Uncharacterized protein</fullName>
    </submittedName>
</protein>
<dbReference type="Proteomes" id="UP000006591">
    <property type="component" value="Chromosome 8"/>
</dbReference>
<feature type="region of interest" description="Disordered" evidence="1">
    <location>
        <begin position="1"/>
        <end position="43"/>
    </location>
</feature>
<proteinExistence type="predicted"/>
<sequence length="100" mass="10964">MAMTMATRRRRGKMTVGERVSSSLSLVAGQPSDIVPEEGEPSDEGIVARHVDEADAESAPTCLDLCRLLFLFCPSDGAVFLKNIYIHYNADTHNTRTLPL</sequence>
<keyword evidence="3" id="KW-1185">Reference proteome</keyword>
<evidence type="ECO:0000256" key="1">
    <source>
        <dbReference type="SAM" id="MobiDB-lite"/>
    </source>
</evidence>
<dbReference type="EnsemblPlants" id="ONIVA08G26500.1">
    <property type="protein sequence ID" value="ONIVA08G26500.1"/>
    <property type="gene ID" value="ONIVA08G26500"/>
</dbReference>
<evidence type="ECO:0000313" key="2">
    <source>
        <dbReference type="EnsemblPlants" id="ONIVA08G26500.1"/>
    </source>
</evidence>
<reference evidence="2" key="2">
    <citation type="submission" date="2018-04" db="EMBL/GenBank/DDBJ databases">
        <title>OnivRS2 (Oryza nivara Reference Sequence Version 2).</title>
        <authorList>
            <person name="Zhang J."/>
            <person name="Kudrna D."/>
            <person name="Lee S."/>
            <person name="Talag J."/>
            <person name="Rajasekar S."/>
            <person name="Welchert J."/>
            <person name="Hsing Y.-I."/>
            <person name="Wing R.A."/>
        </authorList>
    </citation>
    <scope>NUCLEOTIDE SEQUENCE [LARGE SCALE GENOMIC DNA]</scope>
    <source>
        <strain evidence="2">SL10</strain>
    </source>
</reference>
<evidence type="ECO:0000313" key="3">
    <source>
        <dbReference type="Proteomes" id="UP000006591"/>
    </source>
</evidence>
<dbReference type="AlphaFoldDB" id="A0A0E0IFR6"/>
<organism evidence="2">
    <name type="scientific">Oryza nivara</name>
    <name type="common">Indian wild rice</name>
    <name type="synonym">Oryza sativa f. spontanea</name>
    <dbReference type="NCBI Taxonomy" id="4536"/>
    <lineage>
        <taxon>Eukaryota</taxon>
        <taxon>Viridiplantae</taxon>
        <taxon>Streptophyta</taxon>
        <taxon>Embryophyta</taxon>
        <taxon>Tracheophyta</taxon>
        <taxon>Spermatophyta</taxon>
        <taxon>Magnoliopsida</taxon>
        <taxon>Liliopsida</taxon>
        <taxon>Poales</taxon>
        <taxon>Poaceae</taxon>
        <taxon>BOP clade</taxon>
        <taxon>Oryzoideae</taxon>
        <taxon>Oryzeae</taxon>
        <taxon>Oryzinae</taxon>
        <taxon>Oryza</taxon>
    </lineage>
</organism>
<dbReference type="HOGENOM" id="CLU_2310666_0_0_1"/>
<accession>A0A0E0IFR6</accession>
<reference evidence="2" key="1">
    <citation type="submission" date="2015-04" db="UniProtKB">
        <authorList>
            <consortium name="EnsemblPlants"/>
        </authorList>
    </citation>
    <scope>IDENTIFICATION</scope>
    <source>
        <strain evidence="2">SL10</strain>
    </source>
</reference>